<evidence type="ECO:0000313" key="2">
    <source>
        <dbReference type="EMBL" id="VVE43612.1"/>
    </source>
</evidence>
<dbReference type="EMBL" id="CABPSL010000022">
    <property type="protein sequence ID" value="VVE43612.1"/>
    <property type="molecule type" value="Genomic_DNA"/>
</dbReference>
<organism evidence="2 3">
    <name type="scientific">Pandoraea cepalis</name>
    <dbReference type="NCBI Taxonomy" id="2508294"/>
    <lineage>
        <taxon>Bacteria</taxon>
        <taxon>Pseudomonadati</taxon>
        <taxon>Pseudomonadota</taxon>
        <taxon>Betaproteobacteria</taxon>
        <taxon>Burkholderiales</taxon>
        <taxon>Burkholderiaceae</taxon>
        <taxon>Pandoraea</taxon>
    </lineage>
</organism>
<sequence>MNDKSHASLEQHVCLVCGARFDTGAILLDKRLRASMERHTATDWGLCPEHQKLSDDGFVALVECDPQRSSSPSGADRMKPRTGVPDGAFGAPETRGVHSRVQRADRGQAAVRVRRTRRDRAVAGDDCALIARPPSGALSFGTTRLFFCCARCRCLRACGAARFACAPGEGHAAIPAALRLAPLNTAAPAVPARPPPRTSGISSRASTPMLSIVDCMGVPGQETWPVALSCCASSLAARVSPPSGFHR</sequence>
<name>A0A5E4Y5L4_9BURK</name>
<reference evidence="2 3" key="1">
    <citation type="submission" date="2019-08" db="EMBL/GenBank/DDBJ databases">
        <authorList>
            <person name="Peeters C."/>
        </authorList>
    </citation>
    <scope>NUCLEOTIDE SEQUENCE [LARGE SCALE GENOMIC DNA]</scope>
    <source>
        <strain evidence="2 3">LMG 31106</strain>
    </source>
</reference>
<dbReference type="AlphaFoldDB" id="A0A5E4Y5L4"/>
<evidence type="ECO:0000313" key="3">
    <source>
        <dbReference type="Proteomes" id="UP000384354"/>
    </source>
</evidence>
<evidence type="ECO:0000256" key="1">
    <source>
        <dbReference type="SAM" id="MobiDB-lite"/>
    </source>
</evidence>
<dbReference type="Proteomes" id="UP000384354">
    <property type="component" value="Unassembled WGS sequence"/>
</dbReference>
<accession>A0A5E4Y5L4</accession>
<feature type="region of interest" description="Disordered" evidence="1">
    <location>
        <begin position="66"/>
        <end position="96"/>
    </location>
</feature>
<proteinExistence type="predicted"/>
<protein>
    <submittedName>
        <fullName evidence="2">ATPase</fullName>
    </submittedName>
</protein>
<gene>
    <name evidence="2" type="ORF">PCE31106_04267</name>
</gene>